<dbReference type="AlphaFoldDB" id="A0A9P6D4U6"/>
<feature type="region of interest" description="Disordered" evidence="1">
    <location>
        <begin position="87"/>
        <end position="152"/>
    </location>
</feature>
<keyword evidence="2" id="KW-0812">Transmembrane</keyword>
<evidence type="ECO:0000256" key="1">
    <source>
        <dbReference type="SAM" id="MobiDB-lite"/>
    </source>
</evidence>
<feature type="region of interest" description="Disordered" evidence="1">
    <location>
        <begin position="456"/>
        <end position="478"/>
    </location>
</feature>
<evidence type="ECO:0000256" key="2">
    <source>
        <dbReference type="SAM" id="Phobius"/>
    </source>
</evidence>
<dbReference type="Proteomes" id="UP000807025">
    <property type="component" value="Unassembled WGS sequence"/>
</dbReference>
<keyword evidence="2" id="KW-0472">Membrane</keyword>
<keyword evidence="2" id="KW-1133">Transmembrane helix</keyword>
<organism evidence="3 4">
    <name type="scientific">Pleurotus eryngii</name>
    <name type="common">Boletus of the steppes</name>
    <dbReference type="NCBI Taxonomy" id="5323"/>
    <lineage>
        <taxon>Eukaryota</taxon>
        <taxon>Fungi</taxon>
        <taxon>Dikarya</taxon>
        <taxon>Basidiomycota</taxon>
        <taxon>Agaricomycotina</taxon>
        <taxon>Agaricomycetes</taxon>
        <taxon>Agaricomycetidae</taxon>
        <taxon>Agaricales</taxon>
        <taxon>Pleurotineae</taxon>
        <taxon>Pleurotaceae</taxon>
        <taxon>Pleurotus</taxon>
    </lineage>
</organism>
<accession>A0A9P6D4U6</accession>
<evidence type="ECO:0000313" key="4">
    <source>
        <dbReference type="Proteomes" id="UP000807025"/>
    </source>
</evidence>
<keyword evidence="4" id="KW-1185">Reference proteome</keyword>
<sequence>MTDSSDNVVVSSDFDADEMLCDAKDVEISQPATWPAPPVIPRKAAGHQTARVDACTTVEEGIFEEWKGRIHDALEDPLVPRELVTVAEEDEEQEKKAEAGETPEAETSQPREEKVRDVEEAVDVERRQRQEELGGPRTPEPASLGTDPLHRRETATSIRAIGRATFESVVELEDEVKTPQSGQEEVISASISAATAAVASAFTARDTQTPSKSDTEKATLEQYDGMMDSTSVTSGDLLVSSLIYDGFDRLLTVDAADNAVTTSHTARKRAAPIQYIHTLPIPSTAFWHVTIRHRGSGAVESQGVKDKIICDPKTPLICPPHSHLFDCICLRLSSLCYMPMYSAAIVYDFSYCLLHFYYYDFTFLSPSTFWFVFMLFIVTPTERPFMNLLGCSPSPLRAPWSPTTTPAHLFHSPRLARDVACASAIPLEATSTHVARHNACSPLFSLSLRAMGQPATRPAPSYCSPRSHGQPDSPRRVLRPSATPLEAAGTQDARDDACSLLFPSKPQGDQTARDMACTYLLSLSKPRATRRLDACNRGGRGHLRTGKVPRSAGGSSLTNYNLLPYPHTLPLRSPRV</sequence>
<comment type="caution">
    <text evidence="3">The sequence shown here is derived from an EMBL/GenBank/DDBJ whole genome shotgun (WGS) entry which is preliminary data.</text>
</comment>
<protein>
    <submittedName>
        <fullName evidence="3">Uncharacterized protein</fullName>
    </submittedName>
</protein>
<gene>
    <name evidence="3" type="ORF">BDN71DRAFT_1510616</name>
</gene>
<proteinExistence type="predicted"/>
<evidence type="ECO:0000313" key="3">
    <source>
        <dbReference type="EMBL" id="KAF9491152.1"/>
    </source>
</evidence>
<name>A0A9P6D4U6_PLEER</name>
<feature type="transmembrane region" description="Helical" evidence="2">
    <location>
        <begin position="356"/>
        <end position="378"/>
    </location>
</feature>
<reference evidence="3" key="1">
    <citation type="submission" date="2020-11" db="EMBL/GenBank/DDBJ databases">
        <authorList>
            <consortium name="DOE Joint Genome Institute"/>
            <person name="Ahrendt S."/>
            <person name="Riley R."/>
            <person name="Andreopoulos W."/>
            <person name="Labutti K."/>
            <person name="Pangilinan J."/>
            <person name="Ruiz-Duenas F.J."/>
            <person name="Barrasa J.M."/>
            <person name="Sanchez-Garcia M."/>
            <person name="Camarero S."/>
            <person name="Miyauchi S."/>
            <person name="Serrano A."/>
            <person name="Linde D."/>
            <person name="Babiker R."/>
            <person name="Drula E."/>
            <person name="Ayuso-Fernandez I."/>
            <person name="Pacheco R."/>
            <person name="Padilla G."/>
            <person name="Ferreira P."/>
            <person name="Barriuso J."/>
            <person name="Kellner H."/>
            <person name="Castanera R."/>
            <person name="Alfaro M."/>
            <person name="Ramirez L."/>
            <person name="Pisabarro A.G."/>
            <person name="Kuo A."/>
            <person name="Tritt A."/>
            <person name="Lipzen A."/>
            <person name="He G."/>
            <person name="Yan M."/>
            <person name="Ng V."/>
            <person name="Cullen D."/>
            <person name="Martin F."/>
            <person name="Rosso M.-N."/>
            <person name="Henrissat B."/>
            <person name="Hibbett D."/>
            <person name="Martinez A.T."/>
            <person name="Grigoriev I.V."/>
        </authorList>
    </citation>
    <scope>NUCLEOTIDE SEQUENCE</scope>
    <source>
        <strain evidence="3">ATCC 90797</strain>
    </source>
</reference>
<dbReference type="EMBL" id="MU154625">
    <property type="protein sequence ID" value="KAF9491152.1"/>
    <property type="molecule type" value="Genomic_DNA"/>
</dbReference>
<feature type="compositionally biased region" description="Basic and acidic residues" evidence="1">
    <location>
        <begin position="109"/>
        <end position="134"/>
    </location>
</feature>